<organism evidence="1 2">
    <name type="scientific">Trifolium medium</name>
    <dbReference type="NCBI Taxonomy" id="97028"/>
    <lineage>
        <taxon>Eukaryota</taxon>
        <taxon>Viridiplantae</taxon>
        <taxon>Streptophyta</taxon>
        <taxon>Embryophyta</taxon>
        <taxon>Tracheophyta</taxon>
        <taxon>Spermatophyta</taxon>
        <taxon>Magnoliopsida</taxon>
        <taxon>eudicotyledons</taxon>
        <taxon>Gunneridae</taxon>
        <taxon>Pentapetalae</taxon>
        <taxon>rosids</taxon>
        <taxon>fabids</taxon>
        <taxon>Fabales</taxon>
        <taxon>Fabaceae</taxon>
        <taxon>Papilionoideae</taxon>
        <taxon>50 kb inversion clade</taxon>
        <taxon>NPAAA clade</taxon>
        <taxon>Hologalegina</taxon>
        <taxon>IRL clade</taxon>
        <taxon>Trifolieae</taxon>
        <taxon>Trifolium</taxon>
    </lineage>
</organism>
<dbReference type="Proteomes" id="UP000265520">
    <property type="component" value="Unassembled WGS sequence"/>
</dbReference>
<evidence type="ECO:0000313" key="1">
    <source>
        <dbReference type="EMBL" id="MCI68251.1"/>
    </source>
</evidence>
<feature type="non-terminal residue" evidence="1">
    <location>
        <position position="1"/>
    </location>
</feature>
<dbReference type="EMBL" id="LXQA010733262">
    <property type="protein sequence ID" value="MCI68251.1"/>
    <property type="molecule type" value="Genomic_DNA"/>
</dbReference>
<dbReference type="AlphaFoldDB" id="A0A392U483"/>
<protein>
    <submittedName>
        <fullName evidence="1">Uncharacterized protein</fullName>
    </submittedName>
</protein>
<evidence type="ECO:0000313" key="2">
    <source>
        <dbReference type="Proteomes" id="UP000265520"/>
    </source>
</evidence>
<reference evidence="1 2" key="1">
    <citation type="journal article" date="2018" name="Front. Plant Sci.">
        <title>Red Clover (Trifolium pratense) and Zigzag Clover (T. medium) - A Picture of Genomic Similarities and Differences.</title>
        <authorList>
            <person name="Dluhosova J."/>
            <person name="Istvanek J."/>
            <person name="Nedelnik J."/>
            <person name="Repkova J."/>
        </authorList>
    </citation>
    <scope>NUCLEOTIDE SEQUENCE [LARGE SCALE GENOMIC DNA]</scope>
    <source>
        <strain evidence="2">cv. 10/8</strain>
        <tissue evidence="1">Leaf</tissue>
    </source>
</reference>
<proteinExistence type="predicted"/>
<accession>A0A392U483</accession>
<sequence>DFGRISSMGELTETHGTILLNIPRLVRYRRCQTTLLKIRRSSTTVCFFLDRYGKRMATMLAQWNHQDVEGAGR</sequence>
<keyword evidence="2" id="KW-1185">Reference proteome</keyword>
<name>A0A392U483_9FABA</name>
<comment type="caution">
    <text evidence="1">The sequence shown here is derived from an EMBL/GenBank/DDBJ whole genome shotgun (WGS) entry which is preliminary data.</text>
</comment>